<dbReference type="Proteomes" id="UP001279553">
    <property type="component" value="Unassembled WGS sequence"/>
</dbReference>
<evidence type="ECO:0000313" key="3">
    <source>
        <dbReference type="EMBL" id="MDX5931509.1"/>
    </source>
</evidence>
<keyword evidence="4" id="KW-1185">Reference proteome</keyword>
<keyword evidence="1" id="KW-0812">Transmembrane</keyword>
<comment type="caution">
    <text evidence="3">The sequence shown here is derived from an EMBL/GenBank/DDBJ whole genome shotgun (WGS) entry which is preliminary data.</text>
</comment>
<sequence length="317" mass="34319">MTIDRAVTVAVLLPCHNEALAIGKVVRDFRAALPDAIIYVFDNNSTDVTIAVASEAGAVVRREPQQGKGHVVRRMFRDIDADVYIMADGDDTYDASLAPALLALARSGPHDLVNCVRIATGDEAYRGGHRLGNVLLTGAVRTIFGDRVQDMLSGYKVMSRRFVKSFPALSTGFDIETELAVHALELAVPIAHLEGEYRGRPPGSESKLRTWQDGWRILMMILKLIRHERPLAFFGGIALACALVAILLGIPLLITYLHTGLVPRLPTAVLATGIGLAGLLSLTTGIILDTVTRGRRELRALAYLGQPAPTVPGEPRF</sequence>
<dbReference type="InterPro" id="IPR029044">
    <property type="entry name" value="Nucleotide-diphossugar_trans"/>
</dbReference>
<name>A0AAW9DR18_ACIAO</name>
<protein>
    <submittedName>
        <fullName evidence="3">Glycosyltransferase family 2 protein</fullName>
    </submittedName>
</protein>
<feature type="domain" description="Glycosyltransferase 2-like" evidence="2">
    <location>
        <begin position="11"/>
        <end position="158"/>
    </location>
</feature>
<keyword evidence="1" id="KW-1133">Transmembrane helix</keyword>
<feature type="transmembrane region" description="Helical" evidence="1">
    <location>
        <begin position="231"/>
        <end position="256"/>
    </location>
</feature>
<dbReference type="InterPro" id="IPR001173">
    <property type="entry name" value="Glyco_trans_2-like"/>
</dbReference>
<dbReference type="RefSeq" id="WP_319614416.1">
    <property type="nucleotide sequence ID" value="NZ_JAWXYB010000018.1"/>
</dbReference>
<dbReference type="PANTHER" id="PTHR48090:SF7">
    <property type="entry name" value="RFBJ PROTEIN"/>
    <property type="match status" value="1"/>
</dbReference>
<dbReference type="SUPFAM" id="SSF53448">
    <property type="entry name" value="Nucleotide-diphospho-sugar transferases"/>
    <property type="match status" value="1"/>
</dbReference>
<organism evidence="3 4">
    <name type="scientific">Acidiphilium acidophilum</name>
    <name type="common">Thiobacillus acidophilus</name>
    <dbReference type="NCBI Taxonomy" id="76588"/>
    <lineage>
        <taxon>Bacteria</taxon>
        <taxon>Pseudomonadati</taxon>
        <taxon>Pseudomonadota</taxon>
        <taxon>Alphaproteobacteria</taxon>
        <taxon>Acetobacterales</taxon>
        <taxon>Acidocellaceae</taxon>
        <taxon>Acidiphilium</taxon>
    </lineage>
</organism>
<dbReference type="CDD" id="cd04179">
    <property type="entry name" value="DPM_DPG-synthase_like"/>
    <property type="match status" value="1"/>
</dbReference>
<accession>A0AAW9DR18</accession>
<dbReference type="Gene3D" id="3.90.550.10">
    <property type="entry name" value="Spore Coat Polysaccharide Biosynthesis Protein SpsA, Chain A"/>
    <property type="match status" value="1"/>
</dbReference>
<evidence type="ECO:0000259" key="2">
    <source>
        <dbReference type="Pfam" id="PF00535"/>
    </source>
</evidence>
<dbReference type="Pfam" id="PF00535">
    <property type="entry name" value="Glycos_transf_2"/>
    <property type="match status" value="1"/>
</dbReference>
<proteinExistence type="predicted"/>
<keyword evidence="1" id="KW-0472">Membrane</keyword>
<feature type="transmembrane region" description="Helical" evidence="1">
    <location>
        <begin position="268"/>
        <end position="288"/>
    </location>
</feature>
<reference evidence="3 4" key="1">
    <citation type="submission" date="2023-11" db="EMBL/GenBank/DDBJ databases">
        <title>MicrobeMod: A computational toolkit for identifying prokaryotic methylation and restriction-modification with nanopore sequencing.</title>
        <authorList>
            <person name="Crits-Christoph A."/>
            <person name="Kang S.C."/>
            <person name="Lee H."/>
            <person name="Ostrov N."/>
        </authorList>
    </citation>
    <scope>NUCLEOTIDE SEQUENCE [LARGE SCALE GENOMIC DNA]</scope>
    <source>
        <strain evidence="3 4">DSMZ 700</strain>
    </source>
</reference>
<dbReference type="InterPro" id="IPR050256">
    <property type="entry name" value="Glycosyltransferase_2"/>
</dbReference>
<dbReference type="PANTHER" id="PTHR48090">
    <property type="entry name" value="UNDECAPRENYL-PHOSPHATE 4-DEOXY-4-FORMAMIDO-L-ARABINOSE TRANSFERASE-RELATED"/>
    <property type="match status" value="1"/>
</dbReference>
<dbReference type="EMBL" id="JAWXYB010000018">
    <property type="protein sequence ID" value="MDX5931509.1"/>
    <property type="molecule type" value="Genomic_DNA"/>
</dbReference>
<dbReference type="AlphaFoldDB" id="A0AAW9DR18"/>
<gene>
    <name evidence="3" type="ORF">SIL87_12095</name>
</gene>
<evidence type="ECO:0000313" key="4">
    <source>
        <dbReference type="Proteomes" id="UP001279553"/>
    </source>
</evidence>
<evidence type="ECO:0000256" key="1">
    <source>
        <dbReference type="SAM" id="Phobius"/>
    </source>
</evidence>